<keyword evidence="1" id="KW-0812">Transmembrane</keyword>
<name>A0A5B0QDX3_PUCGR</name>
<gene>
    <name evidence="2" type="ORF">PGTUg99_005886</name>
</gene>
<protein>
    <recommendedName>
        <fullName evidence="4">RING-type domain-containing protein</fullName>
    </recommendedName>
</protein>
<dbReference type="AlphaFoldDB" id="A0A5B0QDX3"/>
<evidence type="ECO:0000313" key="2">
    <source>
        <dbReference type="EMBL" id="KAA1111355.1"/>
    </source>
</evidence>
<dbReference type="Gene3D" id="3.30.40.10">
    <property type="entry name" value="Zinc/RING finger domain, C3HC4 (zinc finger)"/>
    <property type="match status" value="1"/>
</dbReference>
<sequence length="164" mass="17851">MPLAFDCESPANQLGALSPDSTRDEQNPQLLGIVIDKQEGHCAICLENVDLVADSSKIHHCTICKQPFHLYCSGPWLKLHGRCAHCQGADARAKEVGYVEPSPETSQPSLTELQHSRRLFNQGRTVVAQSTSGPPTPCEGMLTVSVVFLLGLISTVLYLKGQLR</sequence>
<reference evidence="2 3" key="1">
    <citation type="submission" date="2019-05" db="EMBL/GenBank/DDBJ databases">
        <title>Emergence of the Ug99 lineage of the wheat stem rust pathogen through somatic hybridization.</title>
        <authorList>
            <person name="Li F."/>
            <person name="Upadhyaya N.M."/>
            <person name="Sperschneider J."/>
            <person name="Matny O."/>
            <person name="Nguyen-Phuc H."/>
            <person name="Mago R."/>
            <person name="Raley C."/>
            <person name="Miller M.E."/>
            <person name="Silverstein K.A.T."/>
            <person name="Henningsen E."/>
            <person name="Hirsch C.D."/>
            <person name="Visser B."/>
            <person name="Pretorius Z.A."/>
            <person name="Steffenson B.J."/>
            <person name="Schwessinger B."/>
            <person name="Dodds P.N."/>
            <person name="Figueroa M."/>
        </authorList>
    </citation>
    <scope>NUCLEOTIDE SEQUENCE [LARGE SCALE GENOMIC DNA]</scope>
    <source>
        <strain evidence="2 3">Ug99</strain>
    </source>
</reference>
<dbReference type="Proteomes" id="UP000325313">
    <property type="component" value="Unassembled WGS sequence"/>
</dbReference>
<dbReference type="EMBL" id="VDEP01000286">
    <property type="protein sequence ID" value="KAA1111355.1"/>
    <property type="molecule type" value="Genomic_DNA"/>
</dbReference>
<organism evidence="2 3">
    <name type="scientific">Puccinia graminis f. sp. tritici</name>
    <dbReference type="NCBI Taxonomy" id="56615"/>
    <lineage>
        <taxon>Eukaryota</taxon>
        <taxon>Fungi</taxon>
        <taxon>Dikarya</taxon>
        <taxon>Basidiomycota</taxon>
        <taxon>Pucciniomycotina</taxon>
        <taxon>Pucciniomycetes</taxon>
        <taxon>Pucciniales</taxon>
        <taxon>Pucciniaceae</taxon>
        <taxon>Puccinia</taxon>
    </lineage>
</organism>
<evidence type="ECO:0000313" key="3">
    <source>
        <dbReference type="Proteomes" id="UP000325313"/>
    </source>
</evidence>
<evidence type="ECO:0000256" key="1">
    <source>
        <dbReference type="SAM" id="Phobius"/>
    </source>
</evidence>
<accession>A0A5B0QDX3</accession>
<comment type="caution">
    <text evidence="2">The sequence shown here is derived from an EMBL/GenBank/DDBJ whole genome shotgun (WGS) entry which is preliminary data.</text>
</comment>
<dbReference type="SUPFAM" id="SSF57850">
    <property type="entry name" value="RING/U-box"/>
    <property type="match status" value="1"/>
</dbReference>
<proteinExistence type="predicted"/>
<keyword evidence="1" id="KW-1133">Transmembrane helix</keyword>
<keyword evidence="1" id="KW-0472">Membrane</keyword>
<evidence type="ECO:0008006" key="4">
    <source>
        <dbReference type="Google" id="ProtNLM"/>
    </source>
</evidence>
<feature type="transmembrane region" description="Helical" evidence="1">
    <location>
        <begin position="140"/>
        <end position="159"/>
    </location>
</feature>
<dbReference type="InterPro" id="IPR013083">
    <property type="entry name" value="Znf_RING/FYVE/PHD"/>
</dbReference>